<dbReference type="InterPro" id="IPR008271">
    <property type="entry name" value="Ser/Thr_kinase_AS"/>
</dbReference>
<proteinExistence type="predicted"/>
<dbReference type="InterPro" id="IPR051681">
    <property type="entry name" value="Ser/Thr_Kinases-Pseudokinases"/>
</dbReference>
<keyword evidence="6" id="KW-1185">Reference proteome</keyword>
<evidence type="ECO:0000259" key="4">
    <source>
        <dbReference type="PROSITE" id="PS50011"/>
    </source>
</evidence>
<dbReference type="AlphaFoldDB" id="A0A6G0WZ69"/>
<dbReference type="PANTHER" id="PTHR44329">
    <property type="entry name" value="SERINE/THREONINE-PROTEIN KINASE TNNI3K-RELATED"/>
    <property type="match status" value="1"/>
</dbReference>
<dbReference type="InterPro" id="IPR000719">
    <property type="entry name" value="Prot_kinase_dom"/>
</dbReference>
<evidence type="ECO:0000256" key="1">
    <source>
        <dbReference type="SAM" id="MobiDB-lite"/>
    </source>
</evidence>
<dbReference type="Gene3D" id="1.10.510.10">
    <property type="entry name" value="Transferase(Phosphotransferase) domain 1"/>
    <property type="match status" value="1"/>
</dbReference>
<feature type="compositionally biased region" description="Low complexity" evidence="1">
    <location>
        <begin position="118"/>
        <end position="130"/>
    </location>
</feature>
<dbReference type="GO" id="GO:0005524">
    <property type="term" value="F:ATP binding"/>
    <property type="evidence" value="ECO:0007669"/>
    <property type="project" value="InterPro"/>
</dbReference>
<dbReference type="PANTHER" id="PTHR44329:SF214">
    <property type="entry name" value="PROTEIN KINASE DOMAIN-CONTAINING PROTEIN"/>
    <property type="match status" value="1"/>
</dbReference>
<dbReference type="Pfam" id="PF07714">
    <property type="entry name" value="PK_Tyr_Ser-Thr"/>
    <property type="match status" value="1"/>
</dbReference>
<feature type="region of interest" description="Disordered" evidence="1">
    <location>
        <begin position="241"/>
        <end position="261"/>
    </location>
</feature>
<dbReference type="SUPFAM" id="SSF56112">
    <property type="entry name" value="Protein kinase-like (PK-like)"/>
    <property type="match status" value="1"/>
</dbReference>
<feature type="signal peptide" evidence="3">
    <location>
        <begin position="1"/>
        <end position="18"/>
    </location>
</feature>
<dbReference type="InterPro" id="IPR011009">
    <property type="entry name" value="Kinase-like_dom_sf"/>
</dbReference>
<evidence type="ECO:0000313" key="5">
    <source>
        <dbReference type="EMBL" id="KAF0732861.1"/>
    </source>
</evidence>
<comment type="caution">
    <text evidence="5">The sequence shown here is derived from an EMBL/GenBank/DDBJ whole genome shotgun (WGS) entry which is preliminary data.</text>
</comment>
<feature type="domain" description="Protein kinase" evidence="4">
    <location>
        <begin position="286"/>
        <end position="559"/>
    </location>
</feature>
<evidence type="ECO:0000256" key="2">
    <source>
        <dbReference type="SAM" id="Phobius"/>
    </source>
</evidence>
<feature type="region of interest" description="Disordered" evidence="1">
    <location>
        <begin position="201"/>
        <end position="220"/>
    </location>
</feature>
<sequence>MKRRSVLHLAAVAAVVAGQVSCPKDTPCYDLTSKKCRRGNSSADNGDGLVYCDPQIGFCYDTAVCYGQGSGCVCTGKTPCLPLGGSCVAFTDACAPINAFMKWCPDSPPPPPLPSKPSPSSYSPSTDSSSNNPLAPLVTSPSPASPGSSDGSSSASPLDNSKPGNGKEGQGVGVIIGAAIYGAVVAIAIAVFFVHRSKLSRQDNDEPHHEDAIPTLGAPHELHKYSKDELKFSPRVPNVNTFTGSTRSGMTTASRSNASSGPSMASFGGQLDMYELEMYRIAPHDIAIVKMLAAGAYGEVLLAHFNGETVAAKRLLPGKKSNMRELIKFIDEIKLHSRIQCNFIVGFVGVSWIKPADVMMLTEYMDMGDLRGLLHESTPETFDWPHKIQCAYDIVQALVYLHTLDPSVIHRDLKSRNVLVNSEMVCKVTDFGVSREFEDMETMTAGIGTYRWTAPEVLQDGHYAASADIFSFGVVLSELDTHLLPYENMTNERGNAYTDTAIIAKVMAGQILPSFTPGCPKWFSDLGQKCMALSPQDRPTAMEVAYALQVELRKLMPTV</sequence>
<feature type="compositionally biased region" description="Low complexity" evidence="1">
    <location>
        <begin position="140"/>
        <end position="157"/>
    </location>
</feature>
<evidence type="ECO:0000313" key="6">
    <source>
        <dbReference type="Proteomes" id="UP000481153"/>
    </source>
</evidence>
<evidence type="ECO:0000256" key="3">
    <source>
        <dbReference type="SAM" id="SignalP"/>
    </source>
</evidence>
<feature type="region of interest" description="Disordered" evidence="1">
    <location>
        <begin position="109"/>
        <end position="167"/>
    </location>
</feature>
<feature type="compositionally biased region" description="Basic and acidic residues" evidence="1">
    <location>
        <begin position="201"/>
        <end position="212"/>
    </location>
</feature>
<dbReference type="GO" id="GO:0004674">
    <property type="term" value="F:protein serine/threonine kinase activity"/>
    <property type="evidence" value="ECO:0007669"/>
    <property type="project" value="TreeGrafter"/>
</dbReference>
<dbReference type="InterPro" id="IPR001245">
    <property type="entry name" value="Ser-Thr/Tyr_kinase_cat_dom"/>
</dbReference>
<keyword evidence="2" id="KW-1133">Transmembrane helix</keyword>
<accession>A0A6G0WZ69</accession>
<dbReference type="PROSITE" id="PS50011">
    <property type="entry name" value="PROTEIN_KINASE_DOM"/>
    <property type="match status" value="1"/>
</dbReference>
<name>A0A6G0WZ69_9STRA</name>
<dbReference type="PROSITE" id="PS00108">
    <property type="entry name" value="PROTEIN_KINASE_ST"/>
    <property type="match status" value="1"/>
</dbReference>
<dbReference type="SMART" id="SM00220">
    <property type="entry name" value="S_TKc"/>
    <property type="match status" value="1"/>
</dbReference>
<dbReference type="Proteomes" id="UP000481153">
    <property type="component" value="Unassembled WGS sequence"/>
</dbReference>
<dbReference type="VEuPathDB" id="FungiDB:AeMF1_019617"/>
<protein>
    <recommendedName>
        <fullName evidence="4">Protein kinase domain-containing protein</fullName>
    </recommendedName>
</protein>
<dbReference type="Gene3D" id="3.30.200.20">
    <property type="entry name" value="Phosphorylase Kinase, domain 1"/>
    <property type="match status" value="1"/>
</dbReference>
<reference evidence="5 6" key="1">
    <citation type="submission" date="2019-07" db="EMBL/GenBank/DDBJ databases">
        <title>Genomics analysis of Aphanomyces spp. identifies a new class of oomycete effector associated with host adaptation.</title>
        <authorList>
            <person name="Gaulin E."/>
        </authorList>
    </citation>
    <scope>NUCLEOTIDE SEQUENCE [LARGE SCALE GENOMIC DNA]</scope>
    <source>
        <strain evidence="5 6">ATCC 201684</strain>
    </source>
</reference>
<gene>
    <name evidence="5" type="ORF">Ae201684_010186</name>
</gene>
<organism evidence="5 6">
    <name type="scientific">Aphanomyces euteiches</name>
    <dbReference type="NCBI Taxonomy" id="100861"/>
    <lineage>
        <taxon>Eukaryota</taxon>
        <taxon>Sar</taxon>
        <taxon>Stramenopiles</taxon>
        <taxon>Oomycota</taxon>
        <taxon>Saprolegniomycetes</taxon>
        <taxon>Saprolegniales</taxon>
        <taxon>Verrucalvaceae</taxon>
        <taxon>Aphanomyces</taxon>
    </lineage>
</organism>
<feature type="transmembrane region" description="Helical" evidence="2">
    <location>
        <begin position="171"/>
        <end position="194"/>
    </location>
</feature>
<keyword evidence="2" id="KW-0472">Membrane</keyword>
<dbReference type="EMBL" id="VJMJ01000128">
    <property type="protein sequence ID" value="KAF0732861.1"/>
    <property type="molecule type" value="Genomic_DNA"/>
</dbReference>
<keyword evidence="3" id="KW-0732">Signal</keyword>
<keyword evidence="2" id="KW-0812">Transmembrane</keyword>
<feature type="chain" id="PRO_5026359480" description="Protein kinase domain-containing protein" evidence="3">
    <location>
        <begin position="19"/>
        <end position="559"/>
    </location>
</feature>